<dbReference type="RefSeq" id="WP_208087326.1">
    <property type="nucleotide sequence ID" value="NZ_CP086136.1"/>
</dbReference>
<evidence type="ECO:0000313" key="1">
    <source>
        <dbReference type="EMBL" id="MBO1865599.1"/>
    </source>
</evidence>
<organism evidence="1">
    <name type="scientific">Bradyrhizobium barranii subsp. barranii</name>
    <dbReference type="NCBI Taxonomy" id="2823807"/>
    <lineage>
        <taxon>Bacteria</taxon>
        <taxon>Pseudomonadati</taxon>
        <taxon>Pseudomonadota</taxon>
        <taxon>Alphaproteobacteria</taxon>
        <taxon>Hyphomicrobiales</taxon>
        <taxon>Nitrobacteraceae</taxon>
        <taxon>Bradyrhizobium</taxon>
        <taxon>Bradyrhizobium barranii</taxon>
    </lineage>
</organism>
<gene>
    <name evidence="2" type="ORF">J4G43_031305</name>
    <name evidence="1" type="ORF">J4G43_33285</name>
</gene>
<protein>
    <submittedName>
        <fullName evidence="1">Uncharacterized protein</fullName>
    </submittedName>
</protein>
<proteinExistence type="predicted"/>
<dbReference type="Proteomes" id="UP000664702">
    <property type="component" value="Chromosome"/>
</dbReference>
<dbReference type="EMBL" id="CP086136">
    <property type="protein sequence ID" value="UEM09217.1"/>
    <property type="molecule type" value="Genomic_DNA"/>
</dbReference>
<sequence length="148" mass="16403">MTALAASTCVASAQQKSCEYAGQSFSVGATICECPSVKAQNVDWQGDNSHITSRRLICNADQTWGDSNTHCIDMTTQYTSKLYDKYMQHFCPRLPVNFAEIQKAVDQETAKFVEKAPKSTLVTMLEGICRRVKLEAQCKPLVDVLSVQ</sequence>
<reference evidence="1" key="1">
    <citation type="submission" date="2021-03" db="EMBL/GenBank/DDBJ databases">
        <title>Whole Genome Sequence of Bradyrhizobium sp. Strain 144S4.</title>
        <authorList>
            <person name="Bromfield E.S.P."/>
            <person name="Cloutier S."/>
        </authorList>
    </citation>
    <scope>NUCLEOTIDE SEQUENCE [LARGE SCALE GENOMIC DNA]</scope>
    <source>
        <strain evidence="1">144S4</strain>
    </source>
</reference>
<evidence type="ECO:0000313" key="3">
    <source>
        <dbReference type="Proteomes" id="UP000664702"/>
    </source>
</evidence>
<dbReference type="AlphaFoldDB" id="A0A939S3H7"/>
<dbReference type="EMBL" id="JAGEMI010000001">
    <property type="protein sequence ID" value="MBO1865599.1"/>
    <property type="molecule type" value="Genomic_DNA"/>
</dbReference>
<name>A0A939S3H7_9BRAD</name>
<reference evidence="2 3" key="2">
    <citation type="journal article" date="2022" name="Int. J. Syst. Evol. Microbiol.">
        <title>Strains of Bradyrhizobium barranii sp. nov. associated with legumes native to Canada are symbionts of soybeans and belong to different subspecies (subsp. barranii subsp. nov. and subsp. apii subsp. nov.) and symbiovars (sv. glycinearum and sv. septentrionale).</title>
        <authorList>
            <person name="Bromfield E.S.P."/>
            <person name="Cloutier S."/>
            <person name="Wasai-Hara S."/>
            <person name="Minamisawa K."/>
        </authorList>
    </citation>
    <scope>NUCLEOTIDE SEQUENCE [LARGE SCALE GENOMIC DNA]</scope>
    <source>
        <strain evidence="2 3">144S4</strain>
    </source>
</reference>
<accession>A0A939S3H7</accession>
<evidence type="ECO:0000313" key="2">
    <source>
        <dbReference type="EMBL" id="UEM09217.1"/>
    </source>
</evidence>
<dbReference type="KEGG" id="bban:J4G43_031305"/>